<proteinExistence type="predicted"/>
<feature type="compositionally biased region" description="Low complexity" evidence="1">
    <location>
        <begin position="776"/>
        <end position="806"/>
    </location>
</feature>
<dbReference type="SMART" id="SM00324">
    <property type="entry name" value="RhoGAP"/>
    <property type="match status" value="1"/>
</dbReference>
<dbReference type="Pfam" id="PF00620">
    <property type="entry name" value="RhoGAP"/>
    <property type="match status" value="1"/>
</dbReference>
<feature type="region of interest" description="Disordered" evidence="1">
    <location>
        <begin position="517"/>
        <end position="540"/>
    </location>
</feature>
<feature type="compositionally biased region" description="Polar residues" evidence="1">
    <location>
        <begin position="334"/>
        <end position="344"/>
    </location>
</feature>
<evidence type="ECO:0000259" key="2">
    <source>
        <dbReference type="PROSITE" id="PS50238"/>
    </source>
</evidence>
<feature type="compositionally biased region" description="Polar residues" evidence="1">
    <location>
        <begin position="833"/>
        <end position="849"/>
    </location>
</feature>
<dbReference type="VEuPathDB" id="FungiDB:MGL_3062"/>
<reference evidence="3 4" key="1">
    <citation type="journal article" date="2007" name="Proc. Natl. Acad. Sci. U.S.A.">
        <title>Dandruff-associated Malassezia genomes reveal convergent and divergent virulence traits shared with plant and human fungal pathogens.</title>
        <authorList>
            <person name="Xu J."/>
            <person name="Saunders C.W."/>
            <person name="Hu P."/>
            <person name="Grant R.A."/>
            <person name="Boekhout T."/>
            <person name="Kuramae E.E."/>
            <person name="Kronstad J.W."/>
            <person name="Deangelis Y.M."/>
            <person name="Reeder N.L."/>
            <person name="Johnstone K.R."/>
            <person name="Leland M."/>
            <person name="Fieno A.M."/>
            <person name="Begley W.M."/>
            <person name="Sun Y."/>
            <person name="Lacey M.P."/>
            <person name="Chaudhary T."/>
            <person name="Keough T."/>
            <person name="Chu L."/>
            <person name="Sears R."/>
            <person name="Yuan B."/>
            <person name="Dawson T.L.Jr."/>
        </authorList>
    </citation>
    <scope>NUCLEOTIDE SEQUENCE [LARGE SCALE GENOMIC DNA]</scope>
    <source>
        <strain evidence="4">ATCC MYA-4612 / CBS 7966</strain>
    </source>
</reference>
<dbReference type="GO" id="GO:0007264">
    <property type="term" value="P:small GTPase-mediated signal transduction"/>
    <property type="evidence" value="ECO:0007669"/>
    <property type="project" value="InterPro"/>
</dbReference>
<dbReference type="InterPro" id="IPR008936">
    <property type="entry name" value="Rho_GTPase_activation_prot"/>
</dbReference>
<dbReference type="GO" id="GO:0031267">
    <property type="term" value="F:small GTPase binding"/>
    <property type="evidence" value="ECO:0007669"/>
    <property type="project" value="InterPro"/>
</dbReference>
<sequence>MPNLLARINRSFGEKHRHAVSASGESPLPSPSPSSPAPLPETSEDALAEGLGMTRSSSITSTPSISSTNRNTLKSLNAKLRSIRLGPGSKDHATVGTAPKGDESSPNHLGAADGQESAAPSRQSFAGIRLSLDRGSRKSSISTIPVDIADMSSAALTDKTSATRDKSMGSSDLPRDSVAHTPVSRDKPFPLVPSGSQSSSPAKPPAGSAPTTQSQETRPPARAPPTPPKPTAHSNDMYSQHDGVPIVPPPADDERKTPMHFASPVTAPASSPVPVPVPLVRCAHASSSSLQAPHSSSPSSSMGPGSFESQSTQQGARQPRQDVFHSISSDDESQQPWATTNTMNLVPPSAESAYPMNSSASEMPTERNREACGIPTSTSAIEYDTRSSQGVFGTFSKRGLDVMGRLRASQNLHRRPSPRHDPSKSEARRRSLFVPILSRSTDSHKTATVQSPTRAWLDWLESPGLVPPRSTKLRGFRSSSMLSSSSSTQSLRTSPTAISPTEETPHALFGTPLRDVVSSPPHSYASSTTPVSPDLTLDDRPPLLSRAEAQQLVIPRLVTRCVESLEKWGVHEEGLYRVPGRSSHASKLRALWNLPGTDLNMAEIGPADLDVHAVCSVLKMYLRELPTSFIPHDTATAMDRICTDMVSAPGSNETALGPLQMKDQTALITQLEPHIQCIPYFEWYLLREMAEHLGVLTQPENVARTKMTLSNLALVLAPSLQISALLMMTLVQMRGALFTYETRPMSSPPPYPASCGSPTPPSSQVTPEKPRPSTLSAESAMASQASLSSSPPPASSATSATNSPRPLKTKPIPTRPLPPVKNASIASHATGANVGSQSNQHPPHYSNAQFADASTEPAAAVDVDAEDVPTLRPLQPPQPPPLSTEVDTEWGEVMNEVHPAELHDDAPQPNPASRISADQAYNPEDTESIDAPPSSPTASTQLPIAQRFSQPRSSILFDTRSP</sequence>
<dbReference type="GeneID" id="5854383"/>
<dbReference type="OrthoDB" id="185175at2759"/>
<dbReference type="AlphaFoldDB" id="A8Q6V5"/>
<feature type="compositionally biased region" description="Polar residues" evidence="1">
    <location>
        <begin position="936"/>
        <end position="953"/>
    </location>
</feature>
<feature type="region of interest" description="Disordered" evidence="1">
    <location>
        <begin position="743"/>
        <end position="962"/>
    </location>
</feature>
<accession>A8Q6V5</accession>
<dbReference type="CDD" id="cd00159">
    <property type="entry name" value="RhoGAP"/>
    <property type="match status" value="1"/>
</dbReference>
<dbReference type="InParanoid" id="A8Q6V5"/>
<dbReference type="EMBL" id="AAYY01000010">
    <property type="protein sequence ID" value="EDP42862.1"/>
    <property type="molecule type" value="Genomic_DNA"/>
</dbReference>
<dbReference type="GO" id="GO:0005096">
    <property type="term" value="F:GTPase activator activity"/>
    <property type="evidence" value="ECO:0007669"/>
    <property type="project" value="InterPro"/>
</dbReference>
<keyword evidence="4" id="KW-1185">Reference proteome</keyword>
<dbReference type="Proteomes" id="UP000008837">
    <property type="component" value="Unassembled WGS sequence"/>
</dbReference>
<dbReference type="KEGG" id="mgl:MGL_3062"/>
<feature type="region of interest" description="Disordered" evidence="1">
    <location>
        <begin position="11"/>
        <end position="139"/>
    </location>
</feature>
<dbReference type="RefSeq" id="XP_001730076.1">
    <property type="nucleotide sequence ID" value="XM_001730024.1"/>
</dbReference>
<name>A8Q6V5_MALGO</name>
<dbReference type="OMA" id="ISADQAY"/>
<protein>
    <recommendedName>
        <fullName evidence="2">Rho-GAP domain-containing protein</fullName>
    </recommendedName>
</protein>
<evidence type="ECO:0000313" key="4">
    <source>
        <dbReference type="Proteomes" id="UP000008837"/>
    </source>
</evidence>
<feature type="compositionally biased region" description="Pro residues" evidence="1">
    <location>
        <begin position="28"/>
        <end position="39"/>
    </location>
</feature>
<feature type="compositionally biased region" description="Low complexity" evidence="1">
    <location>
        <begin position="193"/>
        <end position="210"/>
    </location>
</feature>
<feature type="compositionally biased region" description="Low complexity" evidence="1">
    <location>
        <begin position="477"/>
        <end position="494"/>
    </location>
</feature>
<feature type="compositionally biased region" description="Polar residues" evidence="1">
    <location>
        <begin position="520"/>
        <end position="531"/>
    </location>
</feature>
<feature type="region of interest" description="Disordered" evidence="1">
    <location>
        <begin position="407"/>
        <end position="430"/>
    </location>
</feature>
<dbReference type="PANTHER" id="PTHR12783:SF5">
    <property type="entry name" value="RALA-BINDING PROTEIN 1"/>
    <property type="match status" value="1"/>
</dbReference>
<dbReference type="InterPro" id="IPR039767">
    <property type="entry name" value="RALBP1"/>
</dbReference>
<dbReference type="PROSITE" id="PS50238">
    <property type="entry name" value="RHOGAP"/>
    <property type="match status" value="1"/>
</dbReference>
<feature type="region of interest" description="Disordered" evidence="1">
    <location>
        <begin position="158"/>
        <end position="364"/>
    </location>
</feature>
<gene>
    <name evidence="3" type="ORF">MGL_3062</name>
</gene>
<feature type="compositionally biased region" description="Low complexity" evidence="1">
    <location>
        <begin position="286"/>
        <end position="311"/>
    </location>
</feature>
<feature type="domain" description="Rho-GAP" evidence="2">
    <location>
        <begin position="541"/>
        <end position="745"/>
    </location>
</feature>
<dbReference type="Gene3D" id="1.10.555.10">
    <property type="entry name" value="Rho GTPase activation protein"/>
    <property type="match status" value="1"/>
</dbReference>
<feature type="compositionally biased region" description="Basic and acidic residues" evidence="1">
    <location>
        <begin position="161"/>
        <end position="188"/>
    </location>
</feature>
<feature type="compositionally biased region" description="Low complexity" evidence="1">
    <location>
        <begin position="54"/>
        <end position="72"/>
    </location>
</feature>
<evidence type="ECO:0000313" key="3">
    <source>
        <dbReference type="EMBL" id="EDP42862.1"/>
    </source>
</evidence>
<organism evidence="3 4">
    <name type="scientific">Malassezia globosa (strain ATCC MYA-4612 / CBS 7966)</name>
    <name type="common">Dandruff-associated fungus</name>
    <dbReference type="NCBI Taxonomy" id="425265"/>
    <lineage>
        <taxon>Eukaryota</taxon>
        <taxon>Fungi</taxon>
        <taxon>Dikarya</taxon>
        <taxon>Basidiomycota</taxon>
        <taxon>Ustilaginomycotina</taxon>
        <taxon>Malasseziomycetes</taxon>
        <taxon>Malasseziales</taxon>
        <taxon>Malasseziaceae</taxon>
        <taxon>Malassezia</taxon>
    </lineage>
</organism>
<dbReference type="SUPFAM" id="SSF48350">
    <property type="entry name" value="GTPase activation domain, GAP"/>
    <property type="match status" value="1"/>
</dbReference>
<comment type="caution">
    <text evidence="3">The sequence shown here is derived from an EMBL/GenBank/DDBJ whole genome shotgun (WGS) entry which is preliminary data.</text>
</comment>
<feature type="compositionally biased region" description="Pro residues" evidence="1">
    <location>
        <begin position="221"/>
        <end position="230"/>
    </location>
</feature>
<feature type="region of interest" description="Disordered" evidence="1">
    <location>
        <begin position="468"/>
        <end position="505"/>
    </location>
</feature>
<feature type="compositionally biased region" description="Basic and acidic residues" evidence="1">
    <location>
        <begin position="418"/>
        <end position="429"/>
    </location>
</feature>
<dbReference type="PANTHER" id="PTHR12783">
    <property type="entry name" value="RALA BINDING PROTEIN 1 RALBP1"/>
    <property type="match status" value="1"/>
</dbReference>
<dbReference type="STRING" id="425265.A8Q6V5"/>
<dbReference type="InterPro" id="IPR000198">
    <property type="entry name" value="RhoGAP_dom"/>
</dbReference>
<evidence type="ECO:0000256" key="1">
    <source>
        <dbReference type="SAM" id="MobiDB-lite"/>
    </source>
</evidence>